<evidence type="ECO:0000256" key="7">
    <source>
        <dbReference type="RuleBase" id="RU362042"/>
    </source>
</evidence>
<evidence type="ECO:0000256" key="5">
    <source>
        <dbReference type="ARBA" id="ARBA00022801"/>
    </source>
</evidence>
<dbReference type="PANTHER" id="PTHR43390">
    <property type="entry name" value="SIGNAL PEPTIDASE I"/>
    <property type="match status" value="1"/>
</dbReference>
<accession>A0AAE4ALI2</accession>
<comment type="subcellular location">
    <subcellularLocation>
        <location evidence="2">Cell membrane</location>
        <topology evidence="2">Single-pass type II membrane protein</topology>
    </subcellularLocation>
    <subcellularLocation>
        <location evidence="7">Membrane</location>
        <topology evidence="7">Single-pass type II membrane protein</topology>
    </subcellularLocation>
</comment>
<dbReference type="GO" id="GO:0005886">
    <property type="term" value="C:plasma membrane"/>
    <property type="evidence" value="ECO:0007669"/>
    <property type="project" value="UniProtKB-SubCell"/>
</dbReference>
<keyword evidence="7" id="KW-0812">Transmembrane</keyword>
<dbReference type="Gene3D" id="2.10.109.10">
    <property type="entry name" value="Umud Fragment, subunit A"/>
    <property type="match status" value="1"/>
</dbReference>
<dbReference type="SUPFAM" id="SSF51306">
    <property type="entry name" value="LexA/Signal peptidase"/>
    <property type="match status" value="1"/>
</dbReference>
<dbReference type="Proteomes" id="UP001241537">
    <property type="component" value="Unassembled WGS sequence"/>
</dbReference>
<name>A0AAE4ALI2_9FIRM</name>
<dbReference type="RefSeq" id="WP_307255240.1">
    <property type="nucleotide sequence ID" value="NZ_JAUSTO010000015.1"/>
</dbReference>
<dbReference type="Pfam" id="PF10502">
    <property type="entry name" value="Peptidase_S26"/>
    <property type="match status" value="1"/>
</dbReference>
<evidence type="ECO:0000256" key="3">
    <source>
        <dbReference type="ARBA" id="ARBA00009370"/>
    </source>
</evidence>
<evidence type="ECO:0000313" key="9">
    <source>
        <dbReference type="EMBL" id="MDQ0153264.1"/>
    </source>
</evidence>
<sequence>MTEQNRQTHAHPDRTAELKKELLSWIQIIVCAAVIAFLLNSFIIANSRVPSASMENTIMTGDRVIGSRLSYKFFGDPKRGDIIIFRWPDNEKILFVKRIIGLPGDTVEIRDGAVYLNGSETALEEPYLREPMIAEPDMSFTVPENAYFCMGDNRNESMDARYWKNTFVYRDKILAKVLFRYWPGIRAIH</sequence>
<dbReference type="InterPro" id="IPR019757">
    <property type="entry name" value="Pept_S26A_signal_pept_1_Lys-AS"/>
</dbReference>
<keyword evidence="5 7" id="KW-0378">Hydrolase</keyword>
<dbReference type="EC" id="3.4.21.89" evidence="4 7"/>
<evidence type="ECO:0000256" key="2">
    <source>
        <dbReference type="ARBA" id="ARBA00004401"/>
    </source>
</evidence>
<feature type="transmembrane region" description="Helical" evidence="7">
    <location>
        <begin position="22"/>
        <end position="45"/>
    </location>
</feature>
<keyword evidence="10" id="KW-1185">Reference proteome</keyword>
<feature type="active site" evidence="6">
    <location>
        <position position="97"/>
    </location>
</feature>
<comment type="similarity">
    <text evidence="3 7">Belongs to the peptidase S26 family.</text>
</comment>
<dbReference type="InterPro" id="IPR036286">
    <property type="entry name" value="LexA/Signal_pep-like_sf"/>
</dbReference>
<gene>
    <name evidence="9" type="ORF">J2S20_001974</name>
</gene>
<feature type="active site" evidence="6">
    <location>
        <position position="53"/>
    </location>
</feature>
<evidence type="ECO:0000259" key="8">
    <source>
        <dbReference type="Pfam" id="PF10502"/>
    </source>
</evidence>
<dbReference type="EMBL" id="JAUSTO010000015">
    <property type="protein sequence ID" value="MDQ0153264.1"/>
    <property type="molecule type" value="Genomic_DNA"/>
</dbReference>
<comment type="catalytic activity">
    <reaction evidence="1 7">
        <text>Cleavage of hydrophobic, N-terminal signal or leader sequences from secreted and periplasmic proteins.</text>
        <dbReference type="EC" id="3.4.21.89"/>
    </reaction>
</comment>
<dbReference type="PANTHER" id="PTHR43390:SF1">
    <property type="entry name" value="CHLOROPLAST PROCESSING PEPTIDASE"/>
    <property type="match status" value="1"/>
</dbReference>
<comment type="caution">
    <text evidence="9">The sequence shown here is derived from an EMBL/GenBank/DDBJ whole genome shotgun (WGS) entry which is preliminary data.</text>
</comment>
<protein>
    <recommendedName>
        <fullName evidence="4 7">Signal peptidase I</fullName>
        <ecNumber evidence="4 7">3.4.21.89</ecNumber>
    </recommendedName>
</protein>
<dbReference type="CDD" id="cd06530">
    <property type="entry name" value="S26_SPase_I"/>
    <property type="match status" value="1"/>
</dbReference>
<dbReference type="PROSITE" id="PS00760">
    <property type="entry name" value="SPASE_I_2"/>
    <property type="match status" value="1"/>
</dbReference>
<dbReference type="GO" id="GO:0004252">
    <property type="term" value="F:serine-type endopeptidase activity"/>
    <property type="evidence" value="ECO:0007669"/>
    <property type="project" value="InterPro"/>
</dbReference>
<proteinExistence type="inferred from homology"/>
<dbReference type="GO" id="GO:0006465">
    <property type="term" value="P:signal peptide processing"/>
    <property type="evidence" value="ECO:0007669"/>
    <property type="project" value="InterPro"/>
</dbReference>
<evidence type="ECO:0000256" key="1">
    <source>
        <dbReference type="ARBA" id="ARBA00000677"/>
    </source>
</evidence>
<feature type="domain" description="Peptidase S26" evidence="8">
    <location>
        <begin position="23"/>
        <end position="182"/>
    </location>
</feature>
<dbReference type="GO" id="GO:0009003">
    <property type="term" value="F:signal peptidase activity"/>
    <property type="evidence" value="ECO:0007669"/>
    <property type="project" value="UniProtKB-EC"/>
</dbReference>
<dbReference type="AlphaFoldDB" id="A0AAE4ALI2"/>
<dbReference type="NCBIfam" id="TIGR02227">
    <property type="entry name" value="sigpep_I_bact"/>
    <property type="match status" value="1"/>
</dbReference>
<keyword evidence="7" id="KW-0472">Membrane</keyword>
<dbReference type="InterPro" id="IPR019533">
    <property type="entry name" value="Peptidase_S26"/>
</dbReference>
<organism evidence="9 10">
    <name type="scientific">Moryella indoligenes</name>
    <dbReference type="NCBI Taxonomy" id="371674"/>
    <lineage>
        <taxon>Bacteria</taxon>
        <taxon>Bacillati</taxon>
        <taxon>Bacillota</taxon>
        <taxon>Clostridia</taxon>
        <taxon>Lachnospirales</taxon>
        <taxon>Lachnospiraceae</taxon>
        <taxon>Moryella</taxon>
    </lineage>
</organism>
<keyword evidence="7" id="KW-1133">Transmembrane helix</keyword>
<evidence type="ECO:0000256" key="4">
    <source>
        <dbReference type="ARBA" id="ARBA00013208"/>
    </source>
</evidence>
<dbReference type="InterPro" id="IPR000223">
    <property type="entry name" value="Pept_S26A_signal_pept_1"/>
</dbReference>
<dbReference type="PRINTS" id="PR00727">
    <property type="entry name" value="LEADERPTASE"/>
</dbReference>
<evidence type="ECO:0000313" key="10">
    <source>
        <dbReference type="Proteomes" id="UP001241537"/>
    </source>
</evidence>
<reference evidence="9" key="1">
    <citation type="submission" date="2023-07" db="EMBL/GenBank/DDBJ databases">
        <title>Genomic Encyclopedia of Type Strains, Phase IV (KMG-IV): sequencing the most valuable type-strain genomes for metagenomic binning, comparative biology and taxonomic classification.</title>
        <authorList>
            <person name="Goeker M."/>
        </authorList>
    </citation>
    <scope>NUCLEOTIDE SEQUENCE</scope>
    <source>
        <strain evidence="9">DSM 19659</strain>
    </source>
</reference>
<evidence type="ECO:0000256" key="6">
    <source>
        <dbReference type="PIRSR" id="PIRSR600223-1"/>
    </source>
</evidence>
<keyword evidence="7" id="KW-0645">Protease</keyword>